<dbReference type="NCBIfam" id="TIGR01665">
    <property type="entry name" value="put_anti_recept"/>
    <property type="match status" value="1"/>
</dbReference>
<dbReference type="Pfam" id="PF06605">
    <property type="entry name" value="Prophage_tail"/>
    <property type="match status" value="1"/>
</dbReference>
<dbReference type="InterPro" id="IPR010572">
    <property type="entry name" value="Tail_dom"/>
</dbReference>
<evidence type="ECO:0000256" key="1">
    <source>
        <dbReference type="SAM" id="Coils"/>
    </source>
</evidence>
<gene>
    <name evidence="3" type="ORF">I6N95_04970</name>
</gene>
<evidence type="ECO:0000259" key="2">
    <source>
        <dbReference type="Pfam" id="PF06605"/>
    </source>
</evidence>
<keyword evidence="4" id="KW-1185">Reference proteome</keyword>
<protein>
    <submittedName>
        <fullName evidence="3">Phage tail protein</fullName>
    </submittedName>
</protein>
<sequence length="1353" mass="148156">MSDAILYESNEVSFSTYGLGPLSEATKVHVTEERNGIFTLEMVYPTNGPHFKELKNNRIIKAHAGHNLRNQRFRISKVGKEFRQNGQRYVTVFAFHVSQLAEDLAMKPIVHILTLNCQEALTVWKGAILDSNPFMVSSDITTIASTNWHIKDVQNPRQALGGVRGSILDKYGGEYKFDNYHISLLKQRGKRANTVIAYGRNLTDLQQEESIMNTYTSVYPYAIYTENDEEKMITVDGYILDSEHVLKYPNRKVLPLDLSGEFDTENNKPTKAKVKKLAEEYIKNNNVGVPSVSMKIEYIDLTQVLDYKDTAVLEEINLCDELPVYFELFDINTSAKVIRIVWDQLMDRYESVELGHSKPTFSQIVNNIEKQVNQVQTTINEVQIAANGKNMVFRGPDTPTAQSVGDSWYKPNGDDVELYIWDGVTWEFIMSTKPDPKIQEAIDEAKEEAKQAKEDADTAMSKADESNAKAIQAVSEAGFAKDQANQAQILANSVNNQLPAIKADAKAALDAYENMEIGSRNLLLNTSDFSGGVIGPSIEILPPNETYNGNKILRMPKGATGGTASYIDMYSPRTTVNVSAAGQYTLSIYARAENANQIATFHFYSPNTTTRAVTSQGNSSAGVDGGITLRLSTSWQYYWITWTQTETNTGTKAVIIGRIQKAGAGYVDFNSPMLVKGNKAMQWDKSPEDVQVQITNINGELSQKVSQTQFNLLQGTVASQGTQITQNKNDIALKSNQSEVNTLTGRVTAAEGALIVQSGKIEGLITKTDGQTTQLTQLQLTTDGLSSTVANIQVGGENLLSATDTFTGGVIGPSIEILPPNETYNGNRILRMPEGATGGSSPYIDMYSPRTSVIPSAAGEYTLSFYARASVNNRVATFHFYSPNTTTKAVTSQGNTSTAVDGGITLRLTPIWALYWITWTQTETNTGTKVVLIGRIQKSGGGYIDLNSPMFVKGNKAMSWSRSSSELATKTEFSKLEQTVAGIQTTVANKADQTQVTQLANQWTQTTNLANEHTGQIANLGNQITLEVNTLTNNKADKTQLTLLQDQINLKVQKGDTISQINLEAGKTLIQTNSLILSAATVTFTGSAFIPAASIVNLNAEKITTGTLNAANVKIINMDASSITSGYLNANRIAAGSITADKLAANAIMVGINSIGNTIKISPTSLNFYTNGVLAAAISDYGIDFWEGNLKIGGIGEAHIESSPGIRGISNQLEYSGSYISWGYKLTSTASSYTMLMYMDPRGKLSEYPGMHVDQTIYLNRELGIKNAFQTLKFTTSYLNSVYHPALLGESRQSGMFFGDRELYLVQNNTYTKMSDIARVVRKLADIGAVQIPTSIRTTDGTVATWKNINFST</sequence>
<dbReference type="EMBL" id="JAEEGA010000002">
    <property type="protein sequence ID" value="MBP1040361.1"/>
    <property type="molecule type" value="Genomic_DNA"/>
</dbReference>
<reference evidence="3" key="1">
    <citation type="submission" date="2020-12" db="EMBL/GenBank/DDBJ databases">
        <title>Vagococcus allomyrinae sp. nov. and Enterococcus lavae sp. nov., isolated from the larvae of Allomyrina dichotoma.</title>
        <authorList>
            <person name="Lee S.D."/>
        </authorList>
    </citation>
    <scope>NUCLEOTIDE SEQUENCE</scope>
    <source>
        <strain evidence="3">BWB3-3</strain>
    </source>
</reference>
<dbReference type="Proteomes" id="UP000674938">
    <property type="component" value="Unassembled WGS sequence"/>
</dbReference>
<dbReference type="RefSeq" id="WP_209525252.1">
    <property type="nucleotide sequence ID" value="NZ_JAEEGA010000002.1"/>
</dbReference>
<feature type="domain" description="Tail spike" evidence="2">
    <location>
        <begin position="166"/>
        <end position="367"/>
    </location>
</feature>
<dbReference type="Gene3D" id="2.60.120.260">
    <property type="entry name" value="Galactose-binding domain-like"/>
    <property type="match status" value="1"/>
</dbReference>
<proteinExistence type="predicted"/>
<feature type="coiled-coil region" evidence="1">
    <location>
        <begin position="435"/>
        <end position="469"/>
    </location>
</feature>
<evidence type="ECO:0000313" key="4">
    <source>
        <dbReference type="Proteomes" id="UP000674938"/>
    </source>
</evidence>
<accession>A0A940SUS9</accession>
<comment type="caution">
    <text evidence="3">The sequence shown here is derived from an EMBL/GenBank/DDBJ whole genome shotgun (WGS) entry which is preliminary data.</text>
</comment>
<dbReference type="InterPro" id="IPR007119">
    <property type="entry name" value="Phage_tail_spike_N"/>
</dbReference>
<organism evidence="3 4">
    <name type="scientific">Vagococcus allomyrinae</name>
    <dbReference type="NCBI Taxonomy" id="2794353"/>
    <lineage>
        <taxon>Bacteria</taxon>
        <taxon>Bacillati</taxon>
        <taxon>Bacillota</taxon>
        <taxon>Bacilli</taxon>
        <taxon>Lactobacillales</taxon>
        <taxon>Enterococcaceae</taxon>
        <taxon>Vagococcus</taxon>
    </lineage>
</organism>
<keyword evidence="1" id="KW-0175">Coiled coil</keyword>
<evidence type="ECO:0000313" key="3">
    <source>
        <dbReference type="EMBL" id="MBP1040361.1"/>
    </source>
</evidence>
<name>A0A940SUS9_9ENTE</name>